<evidence type="ECO:0000313" key="10">
    <source>
        <dbReference type="EMBL" id="CAI9770909.1"/>
    </source>
</evidence>
<keyword evidence="3" id="KW-0347">Helicase</keyword>
<dbReference type="Gene3D" id="1.10.10.160">
    <property type="match status" value="1"/>
</dbReference>
<feature type="region of interest" description="Disordered" evidence="5">
    <location>
        <begin position="2681"/>
        <end position="2717"/>
    </location>
</feature>
<feature type="domain" description="DNA2/NAM7 helicase helicase" evidence="7">
    <location>
        <begin position="218"/>
        <end position="342"/>
    </location>
</feature>
<evidence type="ECO:0000259" key="9">
    <source>
        <dbReference type="Pfam" id="PF20073"/>
    </source>
</evidence>
<dbReference type="SUPFAM" id="SSF52540">
    <property type="entry name" value="P-loop containing nucleoside triphosphate hydrolases"/>
    <property type="match status" value="2"/>
</dbReference>
<evidence type="ECO:0000313" key="11">
    <source>
        <dbReference type="Proteomes" id="UP000834106"/>
    </source>
</evidence>
<organism evidence="10 11">
    <name type="scientific">Fraxinus pennsylvanica</name>
    <dbReference type="NCBI Taxonomy" id="56036"/>
    <lineage>
        <taxon>Eukaryota</taxon>
        <taxon>Viridiplantae</taxon>
        <taxon>Streptophyta</taxon>
        <taxon>Embryophyta</taxon>
        <taxon>Tracheophyta</taxon>
        <taxon>Spermatophyta</taxon>
        <taxon>Magnoliopsida</taxon>
        <taxon>eudicotyledons</taxon>
        <taxon>Gunneridae</taxon>
        <taxon>Pentapetalae</taxon>
        <taxon>asterids</taxon>
        <taxon>lamiids</taxon>
        <taxon>Lamiales</taxon>
        <taxon>Oleaceae</taxon>
        <taxon>Oleeae</taxon>
        <taxon>Fraxinus</taxon>
    </lineage>
</organism>
<dbReference type="Pfam" id="PF00580">
    <property type="entry name" value="UvrD-helicase"/>
    <property type="match status" value="1"/>
</dbReference>
<evidence type="ECO:0000259" key="6">
    <source>
        <dbReference type="Pfam" id="PF00580"/>
    </source>
</evidence>
<evidence type="ECO:0000256" key="5">
    <source>
        <dbReference type="SAM" id="MobiDB-lite"/>
    </source>
</evidence>
<keyword evidence="11" id="KW-1185">Reference proteome</keyword>
<dbReference type="GO" id="GO:0005694">
    <property type="term" value="C:chromosome"/>
    <property type="evidence" value="ECO:0007669"/>
    <property type="project" value="UniProtKB-ARBA"/>
</dbReference>
<dbReference type="InterPro" id="IPR041677">
    <property type="entry name" value="DNA2/NAM7_AAA_11"/>
</dbReference>
<evidence type="ECO:0000259" key="7">
    <source>
        <dbReference type="Pfam" id="PF13086"/>
    </source>
</evidence>
<dbReference type="Proteomes" id="UP000834106">
    <property type="component" value="Chromosome 11"/>
</dbReference>
<dbReference type="PANTHER" id="PTHR21529:SF4">
    <property type="entry name" value="TPR AND ANKYRIN REPEAT-CONTAINING PROTEIN 1"/>
    <property type="match status" value="1"/>
</dbReference>
<dbReference type="Pfam" id="PF13087">
    <property type="entry name" value="AAA_12"/>
    <property type="match status" value="1"/>
</dbReference>
<evidence type="ECO:0000256" key="3">
    <source>
        <dbReference type="ARBA" id="ARBA00022806"/>
    </source>
</evidence>
<dbReference type="GO" id="GO:0016787">
    <property type="term" value="F:hydrolase activity"/>
    <property type="evidence" value="ECO:0007669"/>
    <property type="project" value="UniProtKB-KW"/>
</dbReference>
<dbReference type="InterPro" id="IPR045529">
    <property type="entry name" value="DUF6469"/>
</dbReference>
<evidence type="ECO:0008006" key="12">
    <source>
        <dbReference type="Google" id="ProtNLM"/>
    </source>
</evidence>
<dbReference type="InterPro" id="IPR014016">
    <property type="entry name" value="UvrD-like_ATP-bd"/>
</dbReference>
<evidence type="ECO:0000256" key="2">
    <source>
        <dbReference type="ARBA" id="ARBA00022801"/>
    </source>
</evidence>
<dbReference type="GO" id="GO:0005524">
    <property type="term" value="F:ATP binding"/>
    <property type="evidence" value="ECO:0007669"/>
    <property type="project" value="UniProtKB-KW"/>
</dbReference>
<dbReference type="InterPro" id="IPR047187">
    <property type="entry name" value="SF1_C_Upf1"/>
</dbReference>
<protein>
    <recommendedName>
        <fullName evidence="12">UvrD-like helicase ATP-binding domain-containing protein</fullName>
    </recommendedName>
</protein>
<dbReference type="InterPro" id="IPR013986">
    <property type="entry name" value="DExx_box_DNA_helicase_dom_sf"/>
</dbReference>
<proteinExistence type="predicted"/>
<reference evidence="10" key="1">
    <citation type="submission" date="2023-05" db="EMBL/GenBank/DDBJ databases">
        <authorList>
            <person name="Huff M."/>
        </authorList>
    </citation>
    <scope>NUCLEOTIDE SEQUENCE</scope>
</reference>
<evidence type="ECO:0000256" key="1">
    <source>
        <dbReference type="ARBA" id="ARBA00022741"/>
    </source>
</evidence>
<dbReference type="InterPro" id="IPR041679">
    <property type="entry name" value="DNA2/NAM7-like_C"/>
</dbReference>
<keyword evidence="4" id="KW-0067">ATP-binding</keyword>
<dbReference type="PANTHER" id="PTHR21529">
    <property type="entry name" value="MAMMARY TURMOR VIRUS RECEPTOR HOMOLOG 1, 2 MTVR1, 2"/>
    <property type="match status" value="1"/>
</dbReference>
<gene>
    <name evidence="10" type="ORF">FPE_LOCUS18339</name>
</gene>
<dbReference type="CDD" id="cd18808">
    <property type="entry name" value="SF1_C_Upf1"/>
    <property type="match status" value="1"/>
</dbReference>
<accession>A0AAD1ZK74</accession>
<evidence type="ECO:0000256" key="4">
    <source>
        <dbReference type="ARBA" id="ARBA00022840"/>
    </source>
</evidence>
<dbReference type="InterPro" id="IPR027417">
    <property type="entry name" value="P-loop_NTPase"/>
</dbReference>
<dbReference type="FunFam" id="3.40.50.300:FF:000326">
    <property type="entry name" value="P-loop containing nucleoside triphosphate hydrolase"/>
    <property type="match status" value="1"/>
</dbReference>
<dbReference type="Gene3D" id="3.40.50.300">
    <property type="entry name" value="P-loop containing nucleotide triphosphate hydrolases"/>
    <property type="match status" value="4"/>
</dbReference>
<feature type="domain" description="DNA2/NAM7 helicase helicase" evidence="7">
    <location>
        <begin position="495"/>
        <end position="572"/>
    </location>
</feature>
<dbReference type="EMBL" id="OU503046">
    <property type="protein sequence ID" value="CAI9770909.1"/>
    <property type="molecule type" value="Genomic_DNA"/>
</dbReference>
<feature type="domain" description="UvrD-like helicase ATP-binding" evidence="6">
    <location>
        <begin position="1280"/>
        <end position="1368"/>
    </location>
</feature>
<sequence length="2717" mass="310651">MVKIPELFQSVDGYLGSYVFPLLEETRAELKSSMYTINAAPFAEVTSLRAANPSDKQSFLYDVKVDSWKNRFLDNGSKPYRTVPGDVVLLSDGKPSAVADLQSAGWKCTIAYVTHISENENDNNCVIANFKVESGKWFEYEDRLGNSVYVVFLMNTTTHTEIWNALSMHKNPKIIETVLSTSNLVSYIAAIKAEDMCNVCSQRGTQLNVATISTVMSKLNKSQKEAMMDTIRGVQCEHKSTVKLIWGPPGTGKTRTLSVMLLCLLQMNARTLICAPTNVAVAGLATRVLKLSRDSFKAEYENGISSYPLGDILVFGNKDHTEMFSDIEEISLDYRVDKLVESLSPAAGWKHCITSMICFLEGCISQYRFYVDEFYKPESRSLLEFSRDRFRHTAWPLRRHMLTFFNHLPRNFIGEQNFQYIVQLLSLLDSLETLLFKDNMKSEELQHIFLHQGMVGSSKSFVDTFSLPDGITKCLSTLRSLQCSFSKLDIPSVMSKDEIKGLCFQMATLIFCTASSSSKLHLVNMKPLKLLVIDEAAQLKECESIIPLQIPGLRHAVLAGDEWQLQATVISKSSDEAGFGRSLFGRLSSLGHPKHFLNMQYRMHPLISCFPNKNFYLNKMLDATNVKNKSYNKSYLPGRMYGPYSFINVFGGKEEMDVVRQSRRNMVEVAVIVRIVHKLFQAWNKSKEKLSIGVISPYSAQVVAIQDKLRLENHEKVTVKVKSIDGFQGGEEDVIIVSTVRSNNDGFIGFLSSPQRTNIALTRARHCLWILGNESTLTNRNSVWRTIVCDSRDRHCFFSADEDGDLVEAIINVKKELDQLEDLLHGESIVFKSARWKVVFSDNFRNSFEKLLSSHLKKSVMCILLKISFGWRPKRRSVDLMCGTSLQIVKQFKVEGYYIICTIDILKKFQYEQVLKVWDILSSEEIPKFLIRLDSIFNSYTQDFINRCKEKCLDGNLEVPKTWPMSDDIVQYKDQNANYDGDSSSDVGCRSCIENSKVNESLLLMKFYSLSTGIVKHLLSDKLGRELNLPFEVNDQEKEIILFPKSSFILGRSGTGKTTVLTTKLYRKIEQYCLALDGFNSEERGICMRNNADDSQSMGKFKGNMLHQLFVTENPLLCFAVKQHLSQLKSFVDGGQFDADNSSNVMYDKDEMSQFQDIPDTFVGIQPDMYPLVITFRKFLMMLDGTLGNSYFERFRCLRGFSQEKGSTTSAALQTFIRTKEVNYDRFCFFYWPHFNKKLTRSFDPSRIFTEIMSHIKVGLEAGLSRGDYVALSDKRVSTLSAQERDAIYNIFKDYEKMKAKRCEFDIADLVMDLHFRLSNENLQGDKMDFVYVDEVQDLTMRQIALFKYICKNVDEGFVFSGDTAQAIAKGVDFRFEDVRSLFYNEFVMKSRNCRFPRREKGLISDIFNLTQNFRTHSGVLKLAQSVIDLLSHFFPKSVDVLPPETRFVYGEPPVVIESRTNENAIVSIFGGSGNVDGKMSGFGSEQVVLVRNDSVKKEISNSIGHQALILTIAECKGLEFQDVLLYDFFGSSPLRTQWMVVYEFLKEKGFLNSSFHYPSFSKLRHSVLCSELKHLYVAITRTRQRLWICENNYEFFEPIFDYWKRLNLIQVKNVDVSLTQAMPRASSRDDWKSKGIKLFWEKKYEMAITCFERAGEQIWEKWAKAAHLRAASGQMFGSNPKSARTMLREAAEMFNCIGKADSAAECFCDLNEYQSAGMIYLQKGGESDLRKAGECFSLAGCYELAAEAYEKGNFFAECLSACYEGNCFNNGLRYIKYWKQQSASNDVVMGIYKDLDKIEQNFLESCAKYYHKTSHNVSMMKYVRSFQTMELKRNFLKSMDCIEDLFFLEEELENFMEAEENLKLLGDLNREINRLRKGKHYRDASLFILAHVLSCSLWGSGSNGWPLKSFPQEENLKSKAISIAEEDAIHFYEFVCEVVKVLSHEQSNMFELIQCFRASRKHKSLMGEFLSVRKLLDAHFQVHPAEYEWEHEMPVDLKKNSEEFFLQNQVTARTLFYIWNVFKKNILDVLESLDCLEREDFRECKHTVEFCLNYFGVRRLSNNLNVTYLLLNPDAKWVETIERFGRQNRKAVTLDTHCIVSASRNYWRGELDSVGMRALEVLEDLYKTSVVESLSRYCQSTCLTCMFDIVKFFIDSKSIDVKNASPFALHSFVELYFRYFEIVFPLDSQSSLSENMISLRGTTLSQNLLEEVIASNISTKNELTYGQIGEVVTIWLGSGMTKPDLNKMIVQKFPQTSSWKEFIKILGDDGIEESDSSGSLLSSGLIQKFSQSLEETYIADWNAKGYMTPNCFFYLMERLVILASQYSCSFFTVKSAFVEWLIYHESCAKSSSSLVTDKQPCPENVFEFLIDVVQQFLFDSCDIKEWIRSCNNNLKYNYQVLGLRLFVILCLLCLNSGMHANVLFELLDTSQIRFQLPREFCEALQRERKYDHNALNANAVAEAFKIIGNPLVIVNMGKNNLDFVCPNAIFLDMGGSPGKKDILEVLFPRSYESSHVRVSFDDELWLNSADNHCAASSVPPFERASKLGHKIGNVNLQKNWGVLQEISDMLKSVENRYDENLKVGVEGIKSLVAEITQFSEEKSAADGDESILEEATNTILELEQLSSLLDKSGLEEKETLKIRELLISLESRRHKLDLFFSRFVMQEGTNERDESIVSCDMEISNANNSEDNAKDLPSSVSSGTESKPTRPQNAVQ</sequence>
<dbReference type="InterPro" id="IPR039904">
    <property type="entry name" value="TRANK1"/>
</dbReference>
<evidence type="ECO:0000259" key="8">
    <source>
        <dbReference type="Pfam" id="PF13087"/>
    </source>
</evidence>
<dbReference type="GO" id="GO:0004386">
    <property type="term" value="F:helicase activity"/>
    <property type="evidence" value="ECO:0007669"/>
    <property type="project" value="UniProtKB-KW"/>
</dbReference>
<dbReference type="Pfam" id="PF20073">
    <property type="entry name" value="DUF6469"/>
    <property type="match status" value="1"/>
</dbReference>
<feature type="domain" description="DNA2/NAM7 helicase-like C-terminal" evidence="8">
    <location>
        <begin position="580"/>
        <end position="774"/>
    </location>
</feature>
<feature type="compositionally biased region" description="Polar residues" evidence="5">
    <location>
        <begin position="2699"/>
        <end position="2717"/>
    </location>
</feature>
<name>A0AAD1ZK74_9LAMI</name>
<dbReference type="Pfam" id="PF13086">
    <property type="entry name" value="AAA_11"/>
    <property type="match status" value="2"/>
</dbReference>
<keyword evidence="1" id="KW-0547">Nucleotide-binding</keyword>
<keyword evidence="2" id="KW-0378">Hydrolase</keyword>
<feature type="domain" description="DUF6469" evidence="9">
    <location>
        <begin position="41"/>
        <end position="171"/>
    </location>
</feature>